<accession>A0A7C5SVY6</accession>
<dbReference type="SUPFAM" id="SSF56317">
    <property type="entry name" value="Carbon-nitrogen hydrolase"/>
    <property type="match status" value="1"/>
</dbReference>
<feature type="binding site" evidence="7">
    <location>
        <position position="117"/>
    </location>
    <ligand>
        <name>L-glutamine</name>
        <dbReference type="ChEBI" id="CHEBI:58359"/>
    </ligand>
</feature>
<keyword evidence="4 7" id="KW-0547">Nucleotide-binding</keyword>
<evidence type="ECO:0000256" key="3">
    <source>
        <dbReference type="ARBA" id="ARBA00022598"/>
    </source>
</evidence>
<dbReference type="InterPro" id="IPR014729">
    <property type="entry name" value="Rossmann-like_a/b/a_fold"/>
</dbReference>
<dbReference type="GO" id="GO:0003952">
    <property type="term" value="F:NAD+ synthase (glutamine-hydrolyzing) activity"/>
    <property type="evidence" value="ECO:0007669"/>
    <property type="project" value="UniProtKB-UniRule"/>
</dbReference>
<dbReference type="Pfam" id="PF00795">
    <property type="entry name" value="CN_hydrolase"/>
    <property type="match status" value="1"/>
</dbReference>
<evidence type="ECO:0000259" key="10">
    <source>
        <dbReference type="PROSITE" id="PS50263"/>
    </source>
</evidence>
<feature type="binding site" evidence="7">
    <location>
        <begin position="316"/>
        <end position="323"/>
    </location>
    <ligand>
        <name>ATP</name>
        <dbReference type="ChEBI" id="CHEBI:30616"/>
    </ligand>
</feature>
<evidence type="ECO:0000313" key="11">
    <source>
        <dbReference type="EMBL" id="HHO73401.1"/>
    </source>
</evidence>
<feature type="binding site" evidence="7">
    <location>
        <position position="174"/>
    </location>
    <ligand>
        <name>L-glutamine</name>
        <dbReference type="ChEBI" id="CHEBI:58359"/>
    </ligand>
</feature>
<evidence type="ECO:0000256" key="5">
    <source>
        <dbReference type="ARBA" id="ARBA00022840"/>
    </source>
</evidence>
<dbReference type="PANTHER" id="PTHR23090">
    <property type="entry name" value="NH 3 /GLUTAMINE-DEPENDENT NAD + SYNTHETASE"/>
    <property type="match status" value="1"/>
</dbReference>
<feature type="binding site" evidence="7">
    <location>
        <position position="395"/>
    </location>
    <ligand>
        <name>deamido-NAD(+)</name>
        <dbReference type="ChEBI" id="CHEBI:58437"/>
        <note>ligand shared between two neighboring subunits</note>
    </ligand>
</feature>
<dbReference type="HAMAP" id="MF_02090">
    <property type="entry name" value="NadE_glutamine_dep"/>
    <property type="match status" value="1"/>
</dbReference>
<comment type="function">
    <text evidence="7">Catalyzes the ATP-dependent amidation of deamido-NAD to form NAD. Uses L-glutamine as a nitrogen source.</text>
</comment>
<evidence type="ECO:0000256" key="2">
    <source>
        <dbReference type="ARBA" id="ARBA00007145"/>
    </source>
</evidence>
<comment type="caution">
    <text evidence="7">Lacks conserved residue(s) required for the propagation of feature annotation.</text>
</comment>
<dbReference type="PIRSF" id="PIRSF006630">
    <property type="entry name" value="NADS_GAT"/>
    <property type="match status" value="1"/>
</dbReference>
<dbReference type="GO" id="GO:0005737">
    <property type="term" value="C:cytoplasm"/>
    <property type="evidence" value="ECO:0007669"/>
    <property type="project" value="InterPro"/>
</dbReference>
<comment type="catalytic activity">
    <reaction evidence="7 8">
        <text>deamido-NAD(+) + L-glutamine + ATP + H2O = L-glutamate + AMP + diphosphate + NAD(+) + H(+)</text>
        <dbReference type="Rhea" id="RHEA:24384"/>
        <dbReference type="ChEBI" id="CHEBI:15377"/>
        <dbReference type="ChEBI" id="CHEBI:15378"/>
        <dbReference type="ChEBI" id="CHEBI:29985"/>
        <dbReference type="ChEBI" id="CHEBI:30616"/>
        <dbReference type="ChEBI" id="CHEBI:33019"/>
        <dbReference type="ChEBI" id="CHEBI:57540"/>
        <dbReference type="ChEBI" id="CHEBI:58359"/>
        <dbReference type="ChEBI" id="CHEBI:58437"/>
        <dbReference type="ChEBI" id="CHEBI:456215"/>
        <dbReference type="EC" id="6.3.5.1"/>
    </reaction>
</comment>
<dbReference type="FunFam" id="3.40.50.620:FF:000106">
    <property type="entry name" value="Glutamine-dependent NAD(+) synthetase"/>
    <property type="match status" value="1"/>
</dbReference>
<evidence type="ECO:0000256" key="1">
    <source>
        <dbReference type="ARBA" id="ARBA00005188"/>
    </source>
</evidence>
<comment type="pathway">
    <text evidence="1 7 8">Cofactor biosynthesis; NAD(+) biosynthesis; NAD(+) from deamido-NAD(+) (L-Gln route): step 1/1.</text>
</comment>
<dbReference type="InterPro" id="IPR003010">
    <property type="entry name" value="C-N_Hydrolase"/>
</dbReference>
<feature type="binding site" evidence="7">
    <location>
        <position position="424"/>
    </location>
    <ligand>
        <name>deamido-NAD(+)</name>
        <dbReference type="ChEBI" id="CHEBI:58437"/>
        <note>ligand shared between two neighboring subunits</note>
    </ligand>
</feature>
<dbReference type="GO" id="GO:0005524">
    <property type="term" value="F:ATP binding"/>
    <property type="evidence" value="ECO:0007669"/>
    <property type="project" value="UniProtKB-UniRule"/>
</dbReference>
<feature type="binding site" evidence="7">
    <location>
        <position position="180"/>
    </location>
    <ligand>
        <name>L-glutamine</name>
        <dbReference type="ChEBI" id="CHEBI:58359"/>
    </ligand>
</feature>
<dbReference type="GO" id="GO:0009435">
    <property type="term" value="P:NAD+ biosynthetic process"/>
    <property type="evidence" value="ECO:0007669"/>
    <property type="project" value="UniProtKB-UniRule"/>
</dbReference>
<dbReference type="PANTHER" id="PTHR23090:SF9">
    <property type="entry name" value="GLUTAMINE-DEPENDENT NAD(+) SYNTHETASE"/>
    <property type="match status" value="1"/>
</dbReference>
<evidence type="ECO:0000256" key="4">
    <source>
        <dbReference type="ARBA" id="ARBA00022741"/>
    </source>
</evidence>
<dbReference type="InterPro" id="IPR003694">
    <property type="entry name" value="NAD_synthase"/>
</dbReference>
<feature type="binding site" evidence="7">
    <location>
        <position position="534"/>
    </location>
    <ligand>
        <name>deamido-NAD(+)</name>
        <dbReference type="ChEBI" id="CHEBI:58437"/>
        <note>ligand shared between two neighboring subunits</note>
    </ligand>
</feature>
<keyword evidence="3 7" id="KW-0436">Ligase</keyword>
<dbReference type="Gene3D" id="3.60.110.10">
    <property type="entry name" value="Carbon-nitrogen hydrolase"/>
    <property type="match status" value="1"/>
</dbReference>
<dbReference type="UniPathway" id="UPA00253">
    <property type="reaction ID" value="UER00334"/>
</dbReference>
<keyword evidence="5 7" id="KW-0067">ATP-binding</keyword>
<dbReference type="GO" id="GO:0004359">
    <property type="term" value="F:glutaminase activity"/>
    <property type="evidence" value="ECO:0007669"/>
    <property type="project" value="InterPro"/>
</dbReference>
<dbReference type="GO" id="GO:0008795">
    <property type="term" value="F:NAD+ synthase activity"/>
    <property type="evidence" value="ECO:0007669"/>
    <property type="project" value="UniProtKB-UniRule"/>
</dbReference>
<proteinExistence type="inferred from homology"/>
<dbReference type="InterPro" id="IPR022310">
    <property type="entry name" value="NAD/GMP_synthase"/>
</dbReference>
<dbReference type="SUPFAM" id="SSF52402">
    <property type="entry name" value="Adenine nucleotide alpha hydrolases-like"/>
    <property type="match status" value="1"/>
</dbReference>
<feature type="domain" description="CN hydrolase" evidence="10">
    <location>
        <begin position="4"/>
        <end position="244"/>
    </location>
</feature>
<dbReference type="InterPro" id="IPR014445">
    <property type="entry name" value="Gln-dep_NAD_synthase"/>
</dbReference>
<protein>
    <recommendedName>
        <fullName evidence="7 8">Glutamine-dependent NAD(+) synthetase</fullName>
        <ecNumber evidence="7 8">6.3.5.1</ecNumber>
    </recommendedName>
    <alternativeName>
        <fullName evidence="7 8">NAD(+) synthase [glutamine-hydrolyzing]</fullName>
    </alternativeName>
</protein>
<dbReference type="EC" id="6.3.5.1" evidence="7 8"/>
<comment type="similarity">
    <text evidence="9">Belongs to the NAD synthetase family.</text>
</comment>
<dbReference type="CDD" id="cd07570">
    <property type="entry name" value="GAT_Gln-NAD-synth"/>
    <property type="match status" value="1"/>
</dbReference>
<feature type="active site" description="Proton acceptor; for glutaminase activity" evidence="7">
    <location>
        <position position="43"/>
    </location>
</feature>
<feature type="active site" description="For glutaminase activity" evidence="7">
    <location>
        <position position="111"/>
    </location>
</feature>
<name>A0A7C5SVY6_9AQUI</name>
<evidence type="ECO:0000256" key="6">
    <source>
        <dbReference type="ARBA" id="ARBA00023027"/>
    </source>
</evidence>
<dbReference type="NCBIfam" id="NF010588">
    <property type="entry name" value="PRK13981.1"/>
    <property type="match status" value="1"/>
</dbReference>
<comment type="caution">
    <text evidence="11">The sequence shown here is derived from an EMBL/GenBank/DDBJ whole genome shotgun (WGS) entry which is preliminary data.</text>
</comment>
<dbReference type="EMBL" id="DSAC01000024">
    <property type="protein sequence ID" value="HHO73401.1"/>
    <property type="molecule type" value="Genomic_DNA"/>
</dbReference>
<dbReference type="AlphaFoldDB" id="A0A7C5SVY6"/>
<organism evidence="11">
    <name type="scientific">Thermocrinis ruber</name>
    <dbReference type="NCBI Taxonomy" id="75906"/>
    <lineage>
        <taxon>Bacteria</taxon>
        <taxon>Pseudomonadati</taxon>
        <taxon>Aquificota</taxon>
        <taxon>Aquificia</taxon>
        <taxon>Aquificales</taxon>
        <taxon>Aquificaceae</taxon>
        <taxon>Thermocrinis</taxon>
    </lineage>
</organism>
<dbReference type="CDD" id="cd00553">
    <property type="entry name" value="NAD_synthase"/>
    <property type="match status" value="1"/>
</dbReference>
<feature type="active site" description="Nucleophile; for glutaminase activity" evidence="7">
    <location>
        <position position="147"/>
    </location>
</feature>
<keyword evidence="6 7" id="KW-0520">NAD</keyword>
<gene>
    <name evidence="7" type="primary">nadE</name>
    <name evidence="11" type="ORF">ENN04_02045</name>
</gene>
<comment type="similarity">
    <text evidence="2 7 8">In the C-terminal section; belongs to the NAD synthetase family.</text>
</comment>
<dbReference type="InterPro" id="IPR036526">
    <property type="entry name" value="C-N_Hydrolase_sf"/>
</dbReference>
<sequence>MEFINITIAQLNFRVGDLEGNLKKIADAWASQDHLTHIVVFPELALTGYPPQDLLHSIGFLKECKKKLEELIELSKRLNSLAVVGTPYYEGDPYNSLVLIGRGELLGVYHKTFLPNYSVFDEKRYFRKGEKPFMVSLNGVKLGFSVCEDIWHPDGWERFYALCGAEVLININASPYYVGKYQFKESFLKARAQDNLAYVVYANLVGGQDDLVFDGRSLVIDPEGRLIFRASAFKEMVKTVSLPLEKVKSKRLMDLRLREKRVDCPSFLELQDERALPYLEGGVERELAEEEEIYRALELGLRDYFFKAGFKKAVVGISGGIDSALTACLGVDALGKENVVGVFMPSPFTSEESKKYAFELAENLGIELLVYPIDELFNTYRKLFGSKEINLAEENLQARIRANILLYLSNKHHWLVLSSSNKSESAVGYTTIYGDMAGGFAPIKDVYKTMVYRLARYRNSIKPDIPEGLFVRPPTAELRPNQTDQDTLPPYELLDQILSLYIEEGLSKEEIVRRGFDKAVVEKVLDMLRKAEYKRKQAPLGTKISKRSFNGDWRMPVINFWKG</sequence>
<evidence type="ECO:0000256" key="7">
    <source>
        <dbReference type="HAMAP-Rule" id="MF_02090"/>
    </source>
</evidence>
<dbReference type="PROSITE" id="PS50263">
    <property type="entry name" value="CN_HYDROLASE"/>
    <property type="match status" value="1"/>
</dbReference>
<evidence type="ECO:0000256" key="9">
    <source>
        <dbReference type="RuleBase" id="RU003811"/>
    </source>
</evidence>
<dbReference type="NCBIfam" id="TIGR00552">
    <property type="entry name" value="nadE"/>
    <property type="match status" value="1"/>
</dbReference>
<dbReference type="Gene3D" id="3.40.50.620">
    <property type="entry name" value="HUPs"/>
    <property type="match status" value="1"/>
</dbReference>
<dbReference type="Pfam" id="PF02540">
    <property type="entry name" value="NAD_synthase"/>
    <property type="match status" value="1"/>
</dbReference>
<evidence type="ECO:0000256" key="8">
    <source>
        <dbReference type="PIRNR" id="PIRNR006630"/>
    </source>
</evidence>
<reference evidence="11" key="1">
    <citation type="journal article" date="2020" name="mSystems">
        <title>Genome- and Community-Level Interaction Insights into Carbon Utilization and Element Cycling Functions of Hydrothermarchaeota in Hydrothermal Sediment.</title>
        <authorList>
            <person name="Zhou Z."/>
            <person name="Liu Y."/>
            <person name="Xu W."/>
            <person name="Pan J."/>
            <person name="Luo Z.H."/>
            <person name="Li M."/>
        </authorList>
    </citation>
    <scope>NUCLEOTIDE SEQUENCE [LARGE SCALE GENOMIC DNA]</scope>
    <source>
        <strain evidence="11">SpSt-114</strain>
    </source>
</reference>